<dbReference type="Pfam" id="PF01594">
    <property type="entry name" value="AI-2E_transport"/>
    <property type="match status" value="1"/>
</dbReference>
<dbReference type="InterPro" id="IPR002549">
    <property type="entry name" value="AI-2E-like"/>
</dbReference>
<protein>
    <submittedName>
        <fullName evidence="7">AI-2E family transporter</fullName>
    </submittedName>
</protein>
<dbReference type="EMBL" id="WVIC01000035">
    <property type="protein sequence ID" value="NCJ07885.1"/>
    <property type="molecule type" value="Genomic_DNA"/>
</dbReference>
<evidence type="ECO:0000313" key="8">
    <source>
        <dbReference type="Proteomes" id="UP000607397"/>
    </source>
</evidence>
<evidence type="ECO:0000256" key="4">
    <source>
        <dbReference type="ARBA" id="ARBA00022989"/>
    </source>
</evidence>
<feature type="transmembrane region" description="Helical" evidence="6">
    <location>
        <begin position="140"/>
        <end position="163"/>
    </location>
</feature>
<evidence type="ECO:0000256" key="3">
    <source>
        <dbReference type="ARBA" id="ARBA00022692"/>
    </source>
</evidence>
<dbReference type="PANTHER" id="PTHR21716">
    <property type="entry name" value="TRANSMEMBRANE PROTEIN"/>
    <property type="match status" value="1"/>
</dbReference>
<organism evidence="7 8">
    <name type="scientific">Petrachloros mirabilis ULC683</name>
    <dbReference type="NCBI Taxonomy" id="2781853"/>
    <lineage>
        <taxon>Bacteria</taxon>
        <taxon>Bacillati</taxon>
        <taxon>Cyanobacteriota</taxon>
        <taxon>Cyanophyceae</taxon>
        <taxon>Synechococcales</taxon>
        <taxon>Petrachlorosaceae</taxon>
        <taxon>Petrachloros</taxon>
        <taxon>Petrachloros mirabilis</taxon>
    </lineage>
</organism>
<feature type="transmembrane region" description="Helical" evidence="6">
    <location>
        <begin position="20"/>
        <end position="42"/>
    </location>
</feature>
<dbReference type="GO" id="GO:0016020">
    <property type="term" value="C:membrane"/>
    <property type="evidence" value="ECO:0007669"/>
    <property type="project" value="UniProtKB-SubCell"/>
</dbReference>
<evidence type="ECO:0000256" key="6">
    <source>
        <dbReference type="SAM" id="Phobius"/>
    </source>
</evidence>
<proteinExistence type="inferred from homology"/>
<dbReference type="GO" id="GO:0055085">
    <property type="term" value="P:transmembrane transport"/>
    <property type="evidence" value="ECO:0007669"/>
    <property type="project" value="TreeGrafter"/>
</dbReference>
<sequence>MNLGQWIGFVALLVSVYVIWQVRQLLLLLFTAVVLATVLNHLVQWLEQRPMKRLWAVVSTISGLLITLLVFFWLIVPPFVDQFQELIDLLPTGWEQFQEGLVWIEEQILEPYFPNIPDVNSLLEQFQPQMSDFLGRSVDFFSASVEAALSFLLVVVLSLMLLVNPQPYQDVFVRLFPSFYRRRIREVLARCESALGSWVVGALIEMVFISVLSALGLWILGVKLVLAHALLAGVLNFIPNIGPTLSVIFPMAVALPDSPWKAVAVLVFYIVIQQIESYWLTPTVMAKQVSLLPAITLTVQIFFASVFGFLGLLIALPLAVVAKIWLEEVLLKDILDPWQPSEDG</sequence>
<keyword evidence="8" id="KW-1185">Reference proteome</keyword>
<dbReference type="AlphaFoldDB" id="A0A8K2A981"/>
<feature type="transmembrane region" description="Helical" evidence="6">
    <location>
        <begin position="262"/>
        <end position="281"/>
    </location>
</feature>
<comment type="caution">
    <text evidence="7">The sequence shown here is derived from an EMBL/GenBank/DDBJ whole genome shotgun (WGS) entry which is preliminary data.</text>
</comment>
<evidence type="ECO:0000256" key="5">
    <source>
        <dbReference type="ARBA" id="ARBA00023136"/>
    </source>
</evidence>
<dbReference type="PANTHER" id="PTHR21716:SF62">
    <property type="entry name" value="TRANSPORT PROTEIN YDBI-RELATED"/>
    <property type="match status" value="1"/>
</dbReference>
<comment type="similarity">
    <text evidence="2">Belongs to the autoinducer-2 exporter (AI-2E) (TC 2.A.86) family.</text>
</comment>
<keyword evidence="4 6" id="KW-1133">Transmembrane helix</keyword>
<feature type="transmembrane region" description="Helical" evidence="6">
    <location>
        <begin position="195"/>
        <end position="220"/>
    </location>
</feature>
<gene>
    <name evidence="7" type="ORF">GS597_15500</name>
</gene>
<keyword evidence="5 6" id="KW-0472">Membrane</keyword>
<feature type="transmembrane region" description="Helical" evidence="6">
    <location>
        <begin position="54"/>
        <end position="76"/>
    </location>
</feature>
<feature type="transmembrane region" description="Helical" evidence="6">
    <location>
        <begin position="226"/>
        <end position="255"/>
    </location>
</feature>
<name>A0A8K2A981_9CYAN</name>
<evidence type="ECO:0000313" key="7">
    <source>
        <dbReference type="EMBL" id="NCJ07885.1"/>
    </source>
</evidence>
<dbReference type="RefSeq" id="WP_161826363.1">
    <property type="nucleotide sequence ID" value="NZ_WVIC01000035.1"/>
</dbReference>
<keyword evidence="3 6" id="KW-0812">Transmembrane</keyword>
<feature type="transmembrane region" description="Helical" evidence="6">
    <location>
        <begin position="301"/>
        <end position="326"/>
    </location>
</feature>
<evidence type="ECO:0000256" key="2">
    <source>
        <dbReference type="ARBA" id="ARBA00009773"/>
    </source>
</evidence>
<reference evidence="7" key="1">
    <citation type="submission" date="2019-12" db="EMBL/GenBank/DDBJ databases">
        <title>High-Quality draft genome sequences of three cyanobacteria isolated from the limestone walls of the Old Cathedral of Coimbra.</title>
        <authorList>
            <person name="Tiago I."/>
            <person name="Soares F."/>
            <person name="Portugal A."/>
        </authorList>
    </citation>
    <scope>NUCLEOTIDE SEQUENCE [LARGE SCALE GENOMIC DNA]</scope>
    <source>
        <strain evidence="7">C</strain>
    </source>
</reference>
<comment type="subcellular location">
    <subcellularLocation>
        <location evidence="1">Membrane</location>
        <topology evidence="1">Multi-pass membrane protein</topology>
    </subcellularLocation>
</comment>
<dbReference type="Proteomes" id="UP000607397">
    <property type="component" value="Unassembled WGS sequence"/>
</dbReference>
<evidence type="ECO:0000256" key="1">
    <source>
        <dbReference type="ARBA" id="ARBA00004141"/>
    </source>
</evidence>
<accession>A0A8K2A981</accession>